<dbReference type="PANTHER" id="PTHR43667">
    <property type="entry name" value="CYCLOPROPANE-FATTY-ACYL-PHOSPHOLIPID SYNTHASE"/>
    <property type="match status" value="1"/>
</dbReference>
<dbReference type="AlphaFoldDB" id="A0A0K1Q3R0"/>
<evidence type="ECO:0000313" key="7">
    <source>
        <dbReference type="EMBL" id="AKV00388.1"/>
    </source>
</evidence>
<evidence type="ECO:0000256" key="4">
    <source>
        <dbReference type="ARBA" id="ARBA00022691"/>
    </source>
</evidence>
<evidence type="ECO:0000256" key="2">
    <source>
        <dbReference type="ARBA" id="ARBA00022603"/>
    </source>
</evidence>
<gene>
    <name evidence="7" type="ORF">AKJ09_07051</name>
</gene>
<keyword evidence="5" id="KW-0443">Lipid metabolism</keyword>
<accession>A0A0K1Q3R0</accession>
<dbReference type="Proteomes" id="UP000064967">
    <property type="component" value="Chromosome"/>
</dbReference>
<dbReference type="RefSeq" id="WP_146651688.1">
    <property type="nucleotide sequence ID" value="NZ_CP012333.1"/>
</dbReference>
<keyword evidence="4" id="KW-0949">S-adenosyl-L-methionine</keyword>
<evidence type="ECO:0000256" key="5">
    <source>
        <dbReference type="ARBA" id="ARBA00023098"/>
    </source>
</evidence>
<dbReference type="Pfam" id="PF02353">
    <property type="entry name" value="CMAS"/>
    <property type="match status" value="1"/>
</dbReference>
<name>A0A0K1Q3R0_9BACT</name>
<protein>
    <submittedName>
        <fullName evidence="7">Cyclopropane-fatty-acyl-phospholipid synthase</fullName>
    </submittedName>
</protein>
<comment type="similarity">
    <text evidence="1">Belongs to the CFA/CMAS family.</text>
</comment>
<dbReference type="InterPro" id="IPR050723">
    <property type="entry name" value="CFA/CMAS"/>
</dbReference>
<keyword evidence="2" id="KW-0489">Methyltransferase</keyword>
<evidence type="ECO:0000256" key="3">
    <source>
        <dbReference type="ARBA" id="ARBA00022679"/>
    </source>
</evidence>
<organism evidence="7 8">
    <name type="scientific">Labilithrix luteola</name>
    <dbReference type="NCBI Taxonomy" id="1391654"/>
    <lineage>
        <taxon>Bacteria</taxon>
        <taxon>Pseudomonadati</taxon>
        <taxon>Myxococcota</taxon>
        <taxon>Polyangia</taxon>
        <taxon>Polyangiales</taxon>
        <taxon>Labilitrichaceae</taxon>
        <taxon>Labilithrix</taxon>
    </lineage>
</organism>
<dbReference type="KEGG" id="llu:AKJ09_07051"/>
<dbReference type="GO" id="GO:0032259">
    <property type="term" value="P:methylation"/>
    <property type="evidence" value="ECO:0007669"/>
    <property type="project" value="UniProtKB-KW"/>
</dbReference>
<dbReference type="OrthoDB" id="9782855at2"/>
<dbReference type="GO" id="GO:0008168">
    <property type="term" value="F:methyltransferase activity"/>
    <property type="evidence" value="ECO:0007669"/>
    <property type="project" value="UniProtKB-KW"/>
</dbReference>
<sequence length="555" mass="63152">MSASTKNARSSKANYTFAYGEQAIRSSAVAARHPGFAAFASLVFGTGRRLVGSLTIVFDGHVCQFGVPRDKDAEFLTAIHRNNAPPEPTDDVVDPREVCGFDFDDVNLGLALDDSRRYPRPVLRDDAPGRWVHPVVKVHSARFFTRLLTQRNLGVGEAFLAGEFEMLRGAVNHFLGFLLINDIDRSVKLPLREQARLLRMYAAGRMRRSHNEDIAHHYDMGDNVMVPMLGATGCYSCGYMENENDSLDQMQLNKMNLIFSKMQLRPNARILDTGCGNGGMLVHAATAWGARGEGFTNSHNMASLARRNAERNGVGDKVKIHHADFSLLASYPENHFDAIYEVGVWEHLPFHTYEEVMRQCWRILKPSGRMLIHSMGSHTAKHRRDGYIQKYIFRDSNQIRLHLLLDEACKLDMYVGDVENLGRHYYWTLWYWRENLLKAAEQDPSIRDRDLKVMIYFLECGMAESRFGNGSVYHVLLFKDARNYRNTWRVDGRVHEDGRGNSQNRPLVMKPSSGNDHVFNDPHAKAKEDAVVYQKPTLPKRLAHLADILLRVGHH</sequence>
<proteinExistence type="inferred from homology"/>
<evidence type="ECO:0000256" key="1">
    <source>
        <dbReference type="ARBA" id="ARBA00010815"/>
    </source>
</evidence>
<dbReference type="SUPFAM" id="SSF53335">
    <property type="entry name" value="S-adenosyl-L-methionine-dependent methyltransferases"/>
    <property type="match status" value="1"/>
</dbReference>
<dbReference type="InterPro" id="IPR029063">
    <property type="entry name" value="SAM-dependent_MTases_sf"/>
</dbReference>
<feature type="region of interest" description="Disordered" evidence="6">
    <location>
        <begin position="495"/>
        <end position="521"/>
    </location>
</feature>
<dbReference type="CDD" id="cd02440">
    <property type="entry name" value="AdoMet_MTases"/>
    <property type="match status" value="1"/>
</dbReference>
<dbReference type="Gene3D" id="3.40.50.150">
    <property type="entry name" value="Vaccinia Virus protein VP39"/>
    <property type="match status" value="1"/>
</dbReference>
<keyword evidence="3" id="KW-0808">Transferase</keyword>
<dbReference type="GO" id="GO:0006629">
    <property type="term" value="P:lipid metabolic process"/>
    <property type="evidence" value="ECO:0007669"/>
    <property type="project" value="UniProtKB-KW"/>
</dbReference>
<keyword evidence="8" id="KW-1185">Reference proteome</keyword>
<dbReference type="EMBL" id="CP012333">
    <property type="protein sequence ID" value="AKV00388.1"/>
    <property type="molecule type" value="Genomic_DNA"/>
</dbReference>
<dbReference type="PANTHER" id="PTHR43667:SF1">
    <property type="entry name" value="CYCLOPROPANE-FATTY-ACYL-PHOSPHOLIPID SYNTHASE"/>
    <property type="match status" value="1"/>
</dbReference>
<evidence type="ECO:0000256" key="6">
    <source>
        <dbReference type="SAM" id="MobiDB-lite"/>
    </source>
</evidence>
<reference evidence="7 8" key="1">
    <citation type="submission" date="2015-08" db="EMBL/GenBank/DDBJ databases">
        <authorList>
            <person name="Babu N.S."/>
            <person name="Beckwith C.J."/>
            <person name="Beseler K.G."/>
            <person name="Brison A."/>
            <person name="Carone J.V."/>
            <person name="Caskin T.P."/>
            <person name="Diamond M."/>
            <person name="Durham M.E."/>
            <person name="Foxe J.M."/>
            <person name="Go M."/>
            <person name="Henderson B.A."/>
            <person name="Jones I.B."/>
            <person name="McGettigan J.A."/>
            <person name="Micheletti S.J."/>
            <person name="Nasrallah M.E."/>
            <person name="Ortiz D."/>
            <person name="Piller C.R."/>
            <person name="Privatt S.R."/>
            <person name="Schneider S.L."/>
            <person name="Sharp S."/>
            <person name="Smith T.C."/>
            <person name="Stanton J.D."/>
            <person name="Ullery H.E."/>
            <person name="Wilson R.J."/>
            <person name="Serrano M.G."/>
            <person name="Buck G."/>
            <person name="Lee V."/>
            <person name="Wang Y."/>
            <person name="Carvalho R."/>
            <person name="Voegtly L."/>
            <person name="Shi R."/>
            <person name="Duckworth R."/>
            <person name="Johnson A."/>
            <person name="Loviza R."/>
            <person name="Walstead R."/>
            <person name="Shah Z."/>
            <person name="Kiflezghi M."/>
            <person name="Wade K."/>
            <person name="Ball S.L."/>
            <person name="Bradley K.W."/>
            <person name="Asai D.J."/>
            <person name="Bowman C.A."/>
            <person name="Russell D.A."/>
            <person name="Pope W.H."/>
            <person name="Jacobs-Sera D."/>
            <person name="Hendrix R.W."/>
            <person name="Hatfull G.F."/>
        </authorList>
    </citation>
    <scope>NUCLEOTIDE SEQUENCE [LARGE SCALE GENOMIC DNA]</scope>
    <source>
        <strain evidence="7 8">DSM 27648</strain>
    </source>
</reference>
<evidence type="ECO:0000313" key="8">
    <source>
        <dbReference type="Proteomes" id="UP000064967"/>
    </source>
</evidence>